<reference evidence="2 3" key="1">
    <citation type="journal article" date="2015" name="Genome Biol.">
        <title>Comparative genomics of Steinernema reveals deeply conserved gene regulatory networks.</title>
        <authorList>
            <person name="Dillman A.R."/>
            <person name="Macchietto M."/>
            <person name="Porter C.F."/>
            <person name="Rogers A."/>
            <person name="Williams B."/>
            <person name="Antoshechkin I."/>
            <person name="Lee M.M."/>
            <person name="Goodwin Z."/>
            <person name="Lu X."/>
            <person name="Lewis E.E."/>
            <person name="Goodrich-Blair H."/>
            <person name="Stock S.P."/>
            <person name="Adams B.J."/>
            <person name="Sternberg P.W."/>
            <person name="Mortazavi A."/>
        </authorList>
    </citation>
    <scope>NUCLEOTIDE SEQUENCE [LARGE SCALE GENOMIC DNA]</scope>
    <source>
        <strain evidence="2 3">ALL</strain>
    </source>
</reference>
<evidence type="ECO:0000313" key="3">
    <source>
        <dbReference type="Proteomes" id="UP000298663"/>
    </source>
</evidence>
<dbReference type="EMBL" id="AZBU02000002">
    <property type="protein sequence ID" value="TKR94504.1"/>
    <property type="molecule type" value="Genomic_DNA"/>
</dbReference>
<keyword evidence="1" id="KW-1133">Transmembrane helix</keyword>
<name>A0A4U5PEM3_STECR</name>
<comment type="caution">
    <text evidence="2">The sequence shown here is derived from an EMBL/GenBank/DDBJ whole genome shotgun (WGS) entry which is preliminary data.</text>
</comment>
<evidence type="ECO:0000256" key="1">
    <source>
        <dbReference type="SAM" id="Phobius"/>
    </source>
</evidence>
<proteinExistence type="predicted"/>
<dbReference type="Proteomes" id="UP000298663">
    <property type="component" value="Unassembled WGS sequence"/>
</dbReference>
<feature type="transmembrane region" description="Helical" evidence="1">
    <location>
        <begin position="189"/>
        <end position="210"/>
    </location>
</feature>
<feature type="transmembrane region" description="Helical" evidence="1">
    <location>
        <begin position="149"/>
        <end position="169"/>
    </location>
</feature>
<organism evidence="2 3">
    <name type="scientific">Steinernema carpocapsae</name>
    <name type="common">Entomopathogenic nematode</name>
    <dbReference type="NCBI Taxonomy" id="34508"/>
    <lineage>
        <taxon>Eukaryota</taxon>
        <taxon>Metazoa</taxon>
        <taxon>Ecdysozoa</taxon>
        <taxon>Nematoda</taxon>
        <taxon>Chromadorea</taxon>
        <taxon>Rhabditida</taxon>
        <taxon>Tylenchina</taxon>
        <taxon>Panagrolaimomorpha</taxon>
        <taxon>Strongyloidoidea</taxon>
        <taxon>Steinernematidae</taxon>
        <taxon>Steinernema</taxon>
    </lineage>
</organism>
<feature type="transmembrane region" description="Helical" evidence="1">
    <location>
        <begin position="36"/>
        <end position="57"/>
    </location>
</feature>
<gene>
    <name evidence="2" type="ORF">L596_008779</name>
</gene>
<keyword evidence="1" id="KW-0472">Membrane</keyword>
<feature type="transmembrane region" description="Helical" evidence="1">
    <location>
        <begin position="108"/>
        <end position="128"/>
    </location>
</feature>
<protein>
    <submittedName>
        <fullName evidence="2">Uncharacterized protein</fullName>
    </submittedName>
</protein>
<keyword evidence="1" id="KW-0812">Transmembrane</keyword>
<evidence type="ECO:0000313" key="2">
    <source>
        <dbReference type="EMBL" id="TKR94504.1"/>
    </source>
</evidence>
<dbReference type="AlphaFoldDB" id="A0A4U5PEM3"/>
<sequence length="261" mass="29861">MHERRICISSGTGRPTLCGTYLTSCIWLTSGLRLTYIVITNVLAIFFYSHGSILTFVRDPLSRNLLNTMLIANDERRISIFVFASGLMVVVINLLAILFHFLRSNKARFGMLFMLLSTNVVYGIFIACSRFDRLLEMNDLVRDLKMFALLWLAPILAQQIVSISSSLLALDRVLLMTFPLNYQFMNISLRLSLATLVNSFLFSLCGLILYRKRSYTTKNYGLIEIDRKSQHNGSIDSNDIRRNSHNLLTHDICQREKGEQS</sequence>
<reference evidence="2 3" key="2">
    <citation type="journal article" date="2019" name="G3 (Bethesda)">
        <title>Hybrid Assembly of the Genome of the Entomopathogenic Nematode Steinernema carpocapsae Identifies the X-Chromosome.</title>
        <authorList>
            <person name="Serra L."/>
            <person name="Macchietto M."/>
            <person name="Macias-Munoz A."/>
            <person name="McGill C.J."/>
            <person name="Rodriguez I.M."/>
            <person name="Rodriguez B."/>
            <person name="Murad R."/>
            <person name="Mortazavi A."/>
        </authorList>
    </citation>
    <scope>NUCLEOTIDE SEQUENCE [LARGE SCALE GENOMIC DNA]</scope>
    <source>
        <strain evidence="2 3">ALL</strain>
    </source>
</reference>
<dbReference type="OrthoDB" id="10659825at2759"/>
<feature type="transmembrane region" description="Helical" evidence="1">
    <location>
        <begin position="78"/>
        <end position="102"/>
    </location>
</feature>
<keyword evidence="3" id="KW-1185">Reference proteome</keyword>
<accession>A0A4U5PEM3</accession>